<keyword evidence="4" id="KW-0597">Phosphoprotein</keyword>
<evidence type="ECO:0000256" key="10">
    <source>
        <dbReference type="ARBA" id="ARBA00022989"/>
    </source>
</evidence>
<evidence type="ECO:0000256" key="14">
    <source>
        <dbReference type="ARBA" id="ARBA00026104"/>
    </source>
</evidence>
<dbReference type="EC" id="3.1.1.116" evidence="14"/>
<feature type="compositionally biased region" description="Basic and acidic residues" evidence="15">
    <location>
        <begin position="590"/>
        <end position="613"/>
    </location>
</feature>
<dbReference type="Gene3D" id="3.40.50.1820">
    <property type="entry name" value="alpha/beta hydrolase"/>
    <property type="match status" value="2"/>
</dbReference>
<dbReference type="InterPro" id="IPR052214">
    <property type="entry name" value="DAG_Lipase-Related"/>
</dbReference>
<comment type="subcellular location">
    <subcellularLocation>
        <location evidence="2">Cell membrane</location>
        <topology evidence="2">Multi-pass membrane protein</topology>
    </subcellularLocation>
</comment>
<keyword evidence="5 16" id="KW-0812">Transmembrane</keyword>
<evidence type="ECO:0000256" key="11">
    <source>
        <dbReference type="ARBA" id="ARBA00023098"/>
    </source>
</evidence>
<evidence type="ECO:0000256" key="9">
    <source>
        <dbReference type="ARBA" id="ARBA00022963"/>
    </source>
</evidence>
<keyword evidence="10 16" id="KW-1133">Transmembrane helix</keyword>
<organism evidence="18 19">
    <name type="scientific">Coccomyxa subellipsoidea</name>
    <dbReference type="NCBI Taxonomy" id="248742"/>
    <lineage>
        <taxon>Eukaryota</taxon>
        <taxon>Viridiplantae</taxon>
        <taxon>Chlorophyta</taxon>
        <taxon>core chlorophytes</taxon>
        <taxon>Trebouxiophyceae</taxon>
        <taxon>Trebouxiophyceae incertae sedis</taxon>
        <taxon>Coccomyxaceae</taxon>
        <taxon>Coccomyxa</taxon>
    </lineage>
</organism>
<proteinExistence type="predicted"/>
<feature type="transmembrane region" description="Helical" evidence="16">
    <location>
        <begin position="20"/>
        <end position="43"/>
    </location>
</feature>
<evidence type="ECO:0000256" key="3">
    <source>
        <dbReference type="ARBA" id="ARBA00022475"/>
    </source>
</evidence>
<dbReference type="EMBL" id="JALJOT010000014">
    <property type="protein sequence ID" value="KAK9903408.1"/>
    <property type="molecule type" value="Genomic_DNA"/>
</dbReference>
<dbReference type="PANTHER" id="PTHR45792">
    <property type="entry name" value="DIACYLGLYCEROL LIPASE HOMOLOG-RELATED"/>
    <property type="match status" value="1"/>
</dbReference>
<evidence type="ECO:0000256" key="5">
    <source>
        <dbReference type="ARBA" id="ARBA00022692"/>
    </source>
</evidence>
<comment type="caution">
    <text evidence="18">The sequence shown here is derived from an EMBL/GenBank/DDBJ whole genome shotgun (WGS) entry which is preliminary data.</text>
</comment>
<dbReference type="InterPro" id="IPR002921">
    <property type="entry name" value="Fungal_lipase-type"/>
</dbReference>
<keyword evidence="8" id="KW-0106">Calcium</keyword>
<protein>
    <recommendedName>
        <fullName evidence="14">sn-1-specific diacylglycerol lipase</fullName>
        <ecNumber evidence="14">3.1.1.116</ecNumber>
    </recommendedName>
</protein>
<dbReference type="InterPro" id="IPR029058">
    <property type="entry name" value="AB_hydrolase_fold"/>
</dbReference>
<feature type="compositionally biased region" description="Polar residues" evidence="15">
    <location>
        <begin position="487"/>
        <end position="499"/>
    </location>
</feature>
<feature type="compositionally biased region" description="Polar residues" evidence="15">
    <location>
        <begin position="550"/>
        <end position="565"/>
    </location>
</feature>
<dbReference type="SUPFAM" id="SSF53474">
    <property type="entry name" value="alpha/beta-Hydrolases"/>
    <property type="match status" value="2"/>
</dbReference>
<evidence type="ECO:0000256" key="13">
    <source>
        <dbReference type="ARBA" id="ARBA00024531"/>
    </source>
</evidence>
<evidence type="ECO:0000259" key="17">
    <source>
        <dbReference type="Pfam" id="PF01764"/>
    </source>
</evidence>
<evidence type="ECO:0000256" key="8">
    <source>
        <dbReference type="ARBA" id="ARBA00022837"/>
    </source>
</evidence>
<feature type="compositionally biased region" description="Low complexity" evidence="15">
    <location>
        <begin position="923"/>
        <end position="935"/>
    </location>
</feature>
<feature type="transmembrane region" description="Helical" evidence="16">
    <location>
        <begin position="140"/>
        <end position="163"/>
    </location>
</feature>
<evidence type="ECO:0000256" key="6">
    <source>
        <dbReference type="ARBA" id="ARBA00022723"/>
    </source>
</evidence>
<evidence type="ECO:0000256" key="2">
    <source>
        <dbReference type="ARBA" id="ARBA00004651"/>
    </source>
</evidence>
<comment type="catalytic activity">
    <reaction evidence="13">
        <text>a 1,2-diacyl-sn-glycerol + H2O = a 2-acylglycerol + a fatty acid + H(+)</text>
        <dbReference type="Rhea" id="RHEA:33275"/>
        <dbReference type="ChEBI" id="CHEBI:15377"/>
        <dbReference type="ChEBI" id="CHEBI:15378"/>
        <dbReference type="ChEBI" id="CHEBI:17389"/>
        <dbReference type="ChEBI" id="CHEBI:17815"/>
        <dbReference type="ChEBI" id="CHEBI:28868"/>
        <dbReference type="EC" id="3.1.1.116"/>
    </reaction>
    <physiologicalReaction direction="left-to-right" evidence="13">
        <dbReference type="Rhea" id="RHEA:33276"/>
    </physiologicalReaction>
</comment>
<keyword evidence="6" id="KW-0479">Metal-binding</keyword>
<evidence type="ECO:0000256" key="4">
    <source>
        <dbReference type="ARBA" id="ARBA00022553"/>
    </source>
</evidence>
<feature type="region of interest" description="Disordered" evidence="15">
    <location>
        <begin position="487"/>
        <end position="641"/>
    </location>
</feature>
<dbReference type="Pfam" id="PF01764">
    <property type="entry name" value="Lipase_3"/>
    <property type="match status" value="1"/>
</dbReference>
<comment type="cofactor">
    <cofactor evidence="1">
        <name>Ca(2+)</name>
        <dbReference type="ChEBI" id="CHEBI:29108"/>
    </cofactor>
</comment>
<sequence length="966" mass="106186">MPAVRMLGRRWSFATDDCPILLFVPVVLQGAWAVALLVSWIVIDNHHEECYKGAAYQIVLTALFSTFTVFFFVGCWTIYEGLKGSIFETRKRARVPYLLYALSLVLIVEIGFNAYGTWLVEQPRERCDIHLGKFWTPQNIGRALVWTTWALIGLLLLLAVLVFNSFPDYRNQKSWERRCHCLMVVFCCHCCRATEKESGEPPPYARMGQLFSQLFGCVDWAPSDLIATFLLAGVAQTCRRRSKVELIAAAGGVPEAPPRQSPSRDAGQMLIPASRAASLHSASSADMMLAEGWLDMPPYDVEAGHGVQPLVTPSGMGVELRPDLTARQAAAMQCSAKESVSDEDIEEAAYFSKYAFAAYGYMLYIWSKPQFKGWCELCCGRGCGFCFGPIRRYQEAFAAGRWMPTLKVSNYMNHEAILQITNIKEEDIVFVRFDTDVIAQSCLPYFIALDHETKSVVIAIRGTLSMEDLITDFMCEPAEMDDWLSTAATSHSGQSSSTHDPGGLVGSSQGTGFFSRGDSPRDTARHRPGSQPSSQAKANGDGGRVFSHLHASTSSRPDVHNSSPPRQRFSRNSSKERLETVRSGIPGFLEESRKLQSRSRDGCTAGRGDKENASDDEESADPDGLGDINTTSPHRSFRAAPPEVQVIDRHSRSSAHAGILRAAKGVVEDLVKEGILAALMEGRPLPPNNKVTPDCRNWSIVLTGHSLGAGAAALVALYIRSFYPDSRCWAFEPPGGLVDGALADAASDCITSVVIGKDWVPRLSLASFERLRDEMVVAGLRCKKSKTEFLLRSLMGHRWTREELFTSEASARPEANAILSHMSAMLQHSSSVGARYEIARNFRPPGRLMFLRPVKTAPQEKASRRTYDTVWITAEDLVEEGILVSPRMMADHMPDYLTAVLRRIAHARACSRDSATPSDGDPSHGAGAAAHQGSALEREARSNKWAEGGNAGVSPTAGQEKAEQHD</sequence>
<reference evidence="18 19" key="1">
    <citation type="journal article" date="2024" name="Nat. Commun.">
        <title>Phylogenomics reveals the evolutionary origins of lichenization in chlorophyte algae.</title>
        <authorList>
            <person name="Puginier C."/>
            <person name="Libourel C."/>
            <person name="Otte J."/>
            <person name="Skaloud P."/>
            <person name="Haon M."/>
            <person name="Grisel S."/>
            <person name="Petersen M."/>
            <person name="Berrin J.G."/>
            <person name="Delaux P.M."/>
            <person name="Dal Grande F."/>
            <person name="Keller J."/>
        </authorList>
    </citation>
    <scope>NUCLEOTIDE SEQUENCE [LARGE SCALE GENOMIC DNA]</scope>
    <source>
        <strain evidence="18 19">SAG 216-7</strain>
    </source>
</reference>
<gene>
    <name evidence="18" type="ORF">WJX75_004870</name>
</gene>
<evidence type="ECO:0000313" key="19">
    <source>
        <dbReference type="Proteomes" id="UP001491310"/>
    </source>
</evidence>
<evidence type="ECO:0000313" key="18">
    <source>
        <dbReference type="EMBL" id="KAK9903408.1"/>
    </source>
</evidence>
<evidence type="ECO:0000256" key="16">
    <source>
        <dbReference type="SAM" id="Phobius"/>
    </source>
</evidence>
<accession>A0ABR2YEC9</accession>
<feature type="domain" description="Fungal lipase-type" evidence="17">
    <location>
        <begin position="652"/>
        <end position="766"/>
    </location>
</feature>
<dbReference type="Proteomes" id="UP001491310">
    <property type="component" value="Unassembled WGS sequence"/>
</dbReference>
<dbReference type="PANTHER" id="PTHR45792:SF8">
    <property type="entry name" value="DIACYLGLYCEROL LIPASE-ALPHA"/>
    <property type="match status" value="1"/>
</dbReference>
<keyword evidence="3" id="KW-1003">Cell membrane</keyword>
<feature type="transmembrane region" description="Helical" evidence="16">
    <location>
        <begin position="55"/>
        <end position="79"/>
    </location>
</feature>
<evidence type="ECO:0000256" key="7">
    <source>
        <dbReference type="ARBA" id="ARBA00022801"/>
    </source>
</evidence>
<keyword evidence="19" id="KW-1185">Reference proteome</keyword>
<keyword evidence="11" id="KW-0443">Lipid metabolism</keyword>
<feature type="transmembrane region" description="Helical" evidence="16">
    <location>
        <begin position="99"/>
        <end position="120"/>
    </location>
</feature>
<name>A0ABR2YEC9_9CHLO</name>
<evidence type="ECO:0000256" key="12">
    <source>
        <dbReference type="ARBA" id="ARBA00023136"/>
    </source>
</evidence>
<evidence type="ECO:0000256" key="15">
    <source>
        <dbReference type="SAM" id="MobiDB-lite"/>
    </source>
</evidence>
<evidence type="ECO:0000256" key="1">
    <source>
        <dbReference type="ARBA" id="ARBA00001913"/>
    </source>
</evidence>
<keyword evidence="7" id="KW-0378">Hydrolase</keyword>
<feature type="region of interest" description="Disordered" evidence="15">
    <location>
        <begin position="912"/>
        <end position="966"/>
    </location>
</feature>
<keyword evidence="12 16" id="KW-0472">Membrane</keyword>
<keyword evidence="9" id="KW-0442">Lipid degradation</keyword>